<name>A0A0J1B8A7_RHOIS</name>
<comment type="caution">
    <text evidence="1">The sequence shown here is derived from an EMBL/GenBank/DDBJ whole genome shotgun (WGS) entry which is preliminary data.</text>
</comment>
<dbReference type="PATRIC" id="fig|595434.4.peg.4836"/>
<proteinExistence type="predicted"/>
<dbReference type="Proteomes" id="UP000036367">
    <property type="component" value="Unassembled WGS sequence"/>
</dbReference>
<organism evidence="1 2">
    <name type="scientific">Rhodopirellula islandica</name>
    <dbReference type="NCBI Taxonomy" id="595434"/>
    <lineage>
        <taxon>Bacteria</taxon>
        <taxon>Pseudomonadati</taxon>
        <taxon>Planctomycetota</taxon>
        <taxon>Planctomycetia</taxon>
        <taxon>Pirellulales</taxon>
        <taxon>Pirellulaceae</taxon>
        <taxon>Rhodopirellula</taxon>
    </lineage>
</organism>
<sequence length="70" mass="7869">MSRMWSHSETSVAILVAAMLGDPNFSFNSQKIEVGGSWSGKRMPLWGHCNLRLLSMLDRCPLANRTAKFE</sequence>
<evidence type="ECO:0000313" key="1">
    <source>
        <dbReference type="EMBL" id="KLU02798.1"/>
    </source>
</evidence>
<accession>A0A0J1B8A7</accession>
<dbReference type="EMBL" id="LECT01000043">
    <property type="protein sequence ID" value="KLU02798.1"/>
    <property type="molecule type" value="Genomic_DNA"/>
</dbReference>
<reference evidence="1" key="1">
    <citation type="submission" date="2015-05" db="EMBL/GenBank/DDBJ databases">
        <title>Permanent draft genome of Rhodopirellula islandicus K833.</title>
        <authorList>
            <person name="Kizina J."/>
            <person name="Richter M."/>
            <person name="Glockner F.O."/>
            <person name="Harder J."/>
        </authorList>
    </citation>
    <scope>NUCLEOTIDE SEQUENCE [LARGE SCALE GENOMIC DNA]</scope>
    <source>
        <strain evidence="1">K833</strain>
    </source>
</reference>
<protein>
    <submittedName>
        <fullName evidence="1">Uncharacterized protein</fullName>
    </submittedName>
</protein>
<evidence type="ECO:0000313" key="2">
    <source>
        <dbReference type="Proteomes" id="UP000036367"/>
    </source>
</evidence>
<keyword evidence="2" id="KW-1185">Reference proteome</keyword>
<dbReference type="AlphaFoldDB" id="A0A0J1B8A7"/>
<gene>
    <name evidence="1" type="ORF">RISK_005094</name>
</gene>